<dbReference type="SUPFAM" id="SSF50129">
    <property type="entry name" value="GroES-like"/>
    <property type="match status" value="1"/>
</dbReference>
<keyword evidence="3 5" id="KW-0862">Zinc</keyword>
<dbReference type="InterPro" id="IPR002328">
    <property type="entry name" value="ADH_Zn_CS"/>
</dbReference>
<dbReference type="InterPro" id="IPR011032">
    <property type="entry name" value="GroES-like_sf"/>
</dbReference>
<dbReference type="SUPFAM" id="SSF51735">
    <property type="entry name" value="NAD(P)-binding Rossmann-fold domains"/>
    <property type="match status" value="1"/>
</dbReference>
<sequence>MPETMRAAVFHGRGDIRIEQRAIPTPGPDELLLRVGTAGVCGTDVGEWAHGPIQHPVHQRHASSGHLGPVIPGHEFSGTVVGVGESVDPAWIGRRVASCGAVACGECASCRGGDSNRCARYVGVGLHRDGALAGFVTTPVASCVAVDDLGLGLDEAALCQPMAIALHCVSRAGSVDGELVVVLGVGGIGAFLVVALVESGAEVIAVDVDADRLELAGELGAHRLLRVAGGAGDREVVQAEIDRAGRRPVVFEVSGTAGGLRTALAVAPVGGRIVLVGIQGAPREVDLAAVTVREQTLIGTNALVREIDFPRAVEIVARRSGTWGRVAPRVLPLRELVEGALRPMSEGRAPAIKTLIDPWIDEARSMDARRPD</sequence>
<dbReference type="Pfam" id="PF08240">
    <property type="entry name" value="ADH_N"/>
    <property type="match status" value="1"/>
</dbReference>
<evidence type="ECO:0000259" key="6">
    <source>
        <dbReference type="Pfam" id="PF00107"/>
    </source>
</evidence>
<dbReference type="EC" id="1.1.1.4" evidence="8"/>
<dbReference type="Gene3D" id="3.40.50.720">
    <property type="entry name" value="NAD(P)-binding Rossmann-like Domain"/>
    <property type="match status" value="1"/>
</dbReference>
<evidence type="ECO:0000256" key="5">
    <source>
        <dbReference type="RuleBase" id="RU361277"/>
    </source>
</evidence>
<evidence type="ECO:0000256" key="3">
    <source>
        <dbReference type="ARBA" id="ARBA00022833"/>
    </source>
</evidence>
<proteinExistence type="inferred from homology"/>
<dbReference type="AlphaFoldDB" id="A0A839E9V5"/>
<dbReference type="GO" id="GO:0000721">
    <property type="term" value="F:(R,R)-butanediol dehydrogenase activity"/>
    <property type="evidence" value="ECO:0007669"/>
    <property type="project" value="UniProtKB-EC"/>
</dbReference>
<evidence type="ECO:0000259" key="7">
    <source>
        <dbReference type="Pfam" id="PF08240"/>
    </source>
</evidence>
<comment type="similarity">
    <text evidence="5">Belongs to the zinc-containing alcohol dehydrogenase family.</text>
</comment>
<evidence type="ECO:0000256" key="4">
    <source>
        <dbReference type="ARBA" id="ARBA00023002"/>
    </source>
</evidence>
<name>A0A839E9V5_9MICO</name>
<organism evidence="8 9">
    <name type="scientific">Microcella alkalica</name>
    <dbReference type="NCBI Taxonomy" id="355930"/>
    <lineage>
        <taxon>Bacteria</taxon>
        <taxon>Bacillati</taxon>
        <taxon>Actinomycetota</taxon>
        <taxon>Actinomycetes</taxon>
        <taxon>Micrococcales</taxon>
        <taxon>Microbacteriaceae</taxon>
        <taxon>Microcella</taxon>
    </lineage>
</organism>
<dbReference type="GO" id="GO:0008270">
    <property type="term" value="F:zinc ion binding"/>
    <property type="evidence" value="ECO:0007669"/>
    <property type="project" value="InterPro"/>
</dbReference>
<keyword evidence="9" id="KW-1185">Reference proteome</keyword>
<dbReference type="EMBL" id="JACGWX010000004">
    <property type="protein sequence ID" value="MBA8848267.1"/>
    <property type="molecule type" value="Genomic_DNA"/>
</dbReference>
<comment type="cofactor">
    <cofactor evidence="1 5">
        <name>Zn(2+)</name>
        <dbReference type="ChEBI" id="CHEBI:29105"/>
    </cofactor>
</comment>
<dbReference type="PANTHER" id="PTHR43401">
    <property type="entry name" value="L-THREONINE 3-DEHYDROGENASE"/>
    <property type="match status" value="1"/>
</dbReference>
<dbReference type="EC" id="1.1.1.-" evidence="8"/>
<keyword evidence="2 5" id="KW-0479">Metal-binding</keyword>
<evidence type="ECO:0000313" key="8">
    <source>
        <dbReference type="EMBL" id="MBA8848267.1"/>
    </source>
</evidence>
<dbReference type="InterPro" id="IPR013154">
    <property type="entry name" value="ADH-like_N"/>
</dbReference>
<evidence type="ECO:0000256" key="1">
    <source>
        <dbReference type="ARBA" id="ARBA00001947"/>
    </source>
</evidence>
<gene>
    <name evidence="8" type="ORF">FHX53_001866</name>
</gene>
<reference evidence="8 9" key="1">
    <citation type="submission" date="2020-07" db="EMBL/GenBank/DDBJ databases">
        <title>Sequencing the genomes of 1000 actinobacteria strains.</title>
        <authorList>
            <person name="Klenk H.-P."/>
        </authorList>
    </citation>
    <scope>NUCLEOTIDE SEQUENCE [LARGE SCALE GENOMIC DNA]</scope>
    <source>
        <strain evidence="8 9">DSM 19663</strain>
    </source>
</reference>
<accession>A0A839E9V5</accession>
<dbReference type="GO" id="GO:0052587">
    <property type="term" value="F:diacetyl reductase ((R)-acetoin forming) (NAD+) activity"/>
    <property type="evidence" value="ECO:0007669"/>
    <property type="project" value="UniProtKB-EC"/>
</dbReference>
<dbReference type="Gene3D" id="3.90.180.10">
    <property type="entry name" value="Medium-chain alcohol dehydrogenases, catalytic domain"/>
    <property type="match status" value="1"/>
</dbReference>
<protein>
    <submittedName>
        <fullName evidence="8">(R,R)-butanediol dehydrogenase/meso-butanediol dehydrogenase/diacetyl reductase</fullName>
        <ecNumber evidence="8">1.1.1.-</ecNumber>
        <ecNumber evidence="8">1.1.1.303</ecNumber>
        <ecNumber evidence="8">1.1.1.4</ecNumber>
    </submittedName>
</protein>
<dbReference type="InterPro" id="IPR036291">
    <property type="entry name" value="NAD(P)-bd_dom_sf"/>
</dbReference>
<evidence type="ECO:0000256" key="2">
    <source>
        <dbReference type="ARBA" id="ARBA00022723"/>
    </source>
</evidence>
<dbReference type="InterPro" id="IPR013149">
    <property type="entry name" value="ADH-like_C"/>
</dbReference>
<evidence type="ECO:0000313" key="9">
    <source>
        <dbReference type="Proteomes" id="UP000585905"/>
    </source>
</evidence>
<dbReference type="Pfam" id="PF00107">
    <property type="entry name" value="ADH_zinc_N"/>
    <property type="match status" value="1"/>
</dbReference>
<feature type="domain" description="Alcohol dehydrogenase-like C-terminal" evidence="6">
    <location>
        <begin position="187"/>
        <end position="317"/>
    </location>
</feature>
<dbReference type="PANTHER" id="PTHR43401:SF2">
    <property type="entry name" value="L-THREONINE 3-DEHYDROGENASE"/>
    <property type="match status" value="1"/>
</dbReference>
<keyword evidence="4 8" id="KW-0560">Oxidoreductase</keyword>
<dbReference type="InterPro" id="IPR050129">
    <property type="entry name" value="Zn_alcohol_dh"/>
</dbReference>
<dbReference type="RefSeq" id="WP_182491063.1">
    <property type="nucleotide sequence ID" value="NZ_BAAAOV010000004.1"/>
</dbReference>
<comment type="caution">
    <text evidence="8">The sequence shown here is derived from an EMBL/GenBank/DDBJ whole genome shotgun (WGS) entry which is preliminary data.</text>
</comment>
<feature type="domain" description="Alcohol dehydrogenase-like N-terminal" evidence="7">
    <location>
        <begin position="27"/>
        <end position="147"/>
    </location>
</feature>
<dbReference type="PROSITE" id="PS00059">
    <property type="entry name" value="ADH_ZINC"/>
    <property type="match status" value="1"/>
</dbReference>
<dbReference type="EC" id="1.1.1.303" evidence="8"/>
<dbReference type="Proteomes" id="UP000585905">
    <property type="component" value="Unassembled WGS sequence"/>
</dbReference>